<dbReference type="InterPro" id="IPR037523">
    <property type="entry name" value="VOC_core"/>
</dbReference>
<dbReference type="PROSITE" id="PS51819">
    <property type="entry name" value="VOC"/>
    <property type="match status" value="1"/>
</dbReference>
<accession>A0A1I7MQA5</accession>
<dbReference type="CDD" id="cd07247">
    <property type="entry name" value="SgaA_N_like"/>
    <property type="match status" value="1"/>
</dbReference>
<dbReference type="InterPro" id="IPR052164">
    <property type="entry name" value="Anthracycline_SecMetBiosynth"/>
</dbReference>
<dbReference type="SUPFAM" id="SSF54593">
    <property type="entry name" value="Glyoxalase/Bleomycin resistance protein/Dihydroxybiphenyl dioxygenase"/>
    <property type="match status" value="1"/>
</dbReference>
<dbReference type="STRING" id="574650.SAMN04487966_109131"/>
<evidence type="ECO:0000313" key="2">
    <source>
        <dbReference type="EMBL" id="SFV24103.1"/>
    </source>
</evidence>
<organism evidence="2 3">
    <name type="scientific">Micrococcus terreus</name>
    <dbReference type="NCBI Taxonomy" id="574650"/>
    <lineage>
        <taxon>Bacteria</taxon>
        <taxon>Bacillati</taxon>
        <taxon>Actinomycetota</taxon>
        <taxon>Actinomycetes</taxon>
        <taxon>Micrococcales</taxon>
        <taxon>Micrococcaceae</taxon>
        <taxon>Micrococcus</taxon>
    </lineage>
</organism>
<protein>
    <recommendedName>
        <fullName evidence="1">VOC domain-containing protein</fullName>
    </recommendedName>
</protein>
<name>A0A1I7MQA5_9MICC</name>
<dbReference type="Pfam" id="PF22677">
    <property type="entry name" value="Ble-like_N"/>
    <property type="match status" value="1"/>
</dbReference>
<feature type="domain" description="VOC" evidence="1">
    <location>
        <begin position="12"/>
        <end position="123"/>
    </location>
</feature>
<evidence type="ECO:0000313" key="3">
    <source>
        <dbReference type="Proteomes" id="UP000198881"/>
    </source>
</evidence>
<reference evidence="2 3" key="1">
    <citation type="submission" date="2016-10" db="EMBL/GenBank/DDBJ databases">
        <authorList>
            <person name="de Groot N.N."/>
        </authorList>
    </citation>
    <scope>NUCLEOTIDE SEQUENCE [LARGE SCALE GENOMIC DNA]</scope>
    <source>
        <strain evidence="2 3">CGMCC 1.7054</strain>
    </source>
</reference>
<dbReference type="AlphaFoldDB" id="A0A1I7MQA5"/>
<dbReference type="InterPro" id="IPR053863">
    <property type="entry name" value="Glyoxy/Ble-like_N"/>
</dbReference>
<dbReference type="PANTHER" id="PTHR33993">
    <property type="entry name" value="GLYOXALASE-RELATED"/>
    <property type="match status" value="1"/>
</dbReference>
<sequence>MPEKTGSMAHGDITHIDIPVKDHVKATEFYGTLFGWEIREIPGFEGYPMWQAPNKISGGGLAPREEGFTHPRSYVEVDSIDEILAQVKKLGGEVLMDKSPISDTSWWASFRDLDGNEIGLYEGTTETGDSQTQ</sequence>
<dbReference type="EMBL" id="FPCG01000009">
    <property type="protein sequence ID" value="SFV24103.1"/>
    <property type="molecule type" value="Genomic_DNA"/>
</dbReference>
<dbReference type="Proteomes" id="UP000198881">
    <property type="component" value="Unassembled WGS sequence"/>
</dbReference>
<gene>
    <name evidence="2" type="ORF">SAMN04487966_109131</name>
</gene>
<dbReference type="Gene3D" id="3.10.180.10">
    <property type="entry name" value="2,3-Dihydroxybiphenyl 1,2-Dioxygenase, domain 1"/>
    <property type="match status" value="1"/>
</dbReference>
<dbReference type="InterPro" id="IPR029068">
    <property type="entry name" value="Glyas_Bleomycin-R_OHBP_Dase"/>
</dbReference>
<keyword evidence="3" id="KW-1185">Reference proteome</keyword>
<proteinExistence type="predicted"/>
<evidence type="ECO:0000259" key="1">
    <source>
        <dbReference type="PROSITE" id="PS51819"/>
    </source>
</evidence>